<reference evidence="9 10" key="1">
    <citation type="submission" date="2023-08" db="EMBL/GenBank/DDBJ databases">
        <title>Phytohabitans sansha sp. nov., isolated from marine sediment.</title>
        <authorList>
            <person name="Zhao Y."/>
            <person name="Yi K."/>
        </authorList>
    </citation>
    <scope>NUCLEOTIDE SEQUENCE [LARGE SCALE GENOMIC DNA]</scope>
    <source>
        <strain evidence="9 10">ZYX-F-186</strain>
    </source>
</reference>
<sequence length="300" mass="32847">MTALTARPAATSAQPTQRSGAVKARTRWVPTALLLLGAFYCLAPVIWVAIAATKGPSELFSTFSFWPSFRGGFQYNVTHLLDFRDGVFLKWALNSLLYAGVGAVLSVAVSTLAGYALAKYDFVGRELIFMTILAGVLVPQITLAVPQYLLMSEFDLVNSYWSVLLPSIISPYGIYLSRIYAASVVSDDMLEAGRIDGAGEYRLAWKVGLPPMVPGMVTLLLLQFVAIWNNFLLPYIMISDDGRFPMTVGLFTMLNQGASQPALYSLVVMGVFLSVLPLVALFLFLQRYWRLDLVSGGVKG</sequence>
<dbReference type="InterPro" id="IPR000515">
    <property type="entry name" value="MetI-like"/>
</dbReference>
<feature type="transmembrane region" description="Helical" evidence="7">
    <location>
        <begin position="127"/>
        <end position="148"/>
    </location>
</feature>
<comment type="subcellular location">
    <subcellularLocation>
        <location evidence="1 7">Cell membrane</location>
        <topology evidence="1 7">Multi-pass membrane protein</topology>
    </subcellularLocation>
</comment>
<accession>A0ABU0ZD27</accession>
<evidence type="ECO:0000256" key="1">
    <source>
        <dbReference type="ARBA" id="ARBA00004651"/>
    </source>
</evidence>
<dbReference type="Gene3D" id="1.10.3720.10">
    <property type="entry name" value="MetI-like"/>
    <property type="match status" value="1"/>
</dbReference>
<protein>
    <submittedName>
        <fullName evidence="9">Carbohydrate ABC transporter permease</fullName>
    </submittedName>
</protein>
<keyword evidence="3" id="KW-1003">Cell membrane</keyword>
<dbReference type="SUPFAM" id="SSF161098">
    <property type="entry name" value="MetI-like"/>
    <property type="match status" value="1"/>
</dbReference>
<comment type="similarity">
    <text evidence="7">Belongs to the binding-protein-dependent transport system permease family.</text>
</comment>
<organism evidence="9 10">
    <name type="scientific">Phytohabitans maris</name>
    <dbReference type="NCBI Taxonomy" id="3071409"/>
    <lineage>
        <taxon>Bacteria</taxon>
        <taxon>Bacillati</taxon>
        <taxon>Actinomycetota</taxon>
        <taxon>Actinomycetes</taxon>
        <taxon>Micromonosporales</taxon>
        <taxon>Micromonosporaceae</taxon>
    </lineage>
</organism>
<comment type="caution">
    <text evidence="9">The sequence shown here is derived from an EMBL/GenBank/DDBJ whole genome shotgun (WGS) entry which is preliminary data.</text>
</comment>
<feature type="transmembrane region" description="Helical" evidence="7">
    <location>
        <begin position="28"/>
        <end position="50"/>
    </location>
</feature>
<feature type="transmembrane region" description="Helical" evidence="7">
    <location>
        <begin position="160"/>
        <end position="181"/>
    </location>
</feature>
<dbReference type="Proteomes" id="UP001230908">
    <property type="component" value="Unassembled WGS sequence"/>
</dbReference>
<evidence type="ECO:0000256" key="3">
    <source>
        <dbReference type="ARBA" id="ARBA00022475"/>
    </source>
</evidence>
<evidence type="ECO:0000256" key="2">
    <source>
        <dbReference type="ARBA" id="ARBA00022448"/>
    </source>
</evidence>
<evidence type="ECO:0000259" key="8">
    <source>
        <dbReference type="PROSITE" id="PS50928"/>
    </source>
</evidence>
<dbReference type="Pfam" id="PF00528">
    <property type="entry name" value="BPD_transp_1"/>
    <property type="match status" value="1"/>
</dbReference>
<dbReference type="PANTHER" id="PTHR43744:SF12">
    <property type="entry name" value="ABC TRANSPORTER PERMEASE PROTEIN MG189-RELATED"/>
    <property type="match status" value="1"/>
</dbReference>
<evidence type="ECO:0000256" key="6">
    <source>
        <dbReference type="ARBA" id="ARBA00023136"/>
    </source>
</evidence>
<feature type="transmembrane region" description="Helical" evidence="7">
    <location>
        <begin position="96"/>
        <end position="118"/>
    </location>
</feature>
<feature type="domain" description="ABC transmembrane type-1" evidence="8">
    <location>
        <begin position="92"/>
        <end position="284"/>
    </location>
</feature>
<evidence type="ECO:0000256" key="7">
    <source>
        <dbReference type="RuleBase" id="RU363032"/>
    </source>
</evidence>
<evidence type="ECO:0000256" key="4">
    <source>
        <dbReference type="ARBA" id="ARBA00022692"/>
    </source>
</evidence>
<keyword evidence="4 7" id="KW-0812">Transmembrane</keyword>
<dbReference type="PANTHER" id="PTHR43744">
    <property type="entry name" value="ABC TRANSPORTER PERMEASE PROTEIN MG189-RELATED-RELATED"/>
    <property type="match status" value="1"/>
</dbReference>
<keyword evidence="10" id="KW-1185">Reference proteome</keyword>
<evidence type="ECO:0000313" key="9">
    <source>
        <dbReference type="EMBL" id="MDQ7903832.1"/>
    </source>
</evidence>
<gene>
    <name evidence="9" type="ORF">RB614_04775</name>
</gene>
<feature type="transmembrane region" description="Helical" evidence="7">
    <location>
        <begin position="262"/>
        <end position="285"/>
    </location>
</feature>
<keyword evidence="2 7" id="KW-0813">Transport</keyword>
<evidence type="ECO:0000313" key="10">
    <source>
        <dbReference type="Proteomes" id="UP001230908"/>
    </source>
</evidence>
<dbReference type="RefSeq" id="WP_308711106.1">
    <property type="nucleotide sequence ID" value="NZ_JAVHUY010000003.1"/>
</dbReference>
<evidence type="ECO:0000256" key="5">
    <source>
        <dbReference type="ARBA" id="ARBA00022989"/>
    </source>
</evidence>
<dbReference type="CDD" id="cd06261">
    <property type="entry name" value="TM_PBP2"/>
    <property type="match status" value="1"/>
</dbReference>
<keyword evidence="6 7" id="KW-0472">Membrane</keyword>
<dbReference type="InterPro" id="IPR035906">
    <property type="entry name" value="MetI-like_sf"/>
</dbReference>
<proteinExistence type="inferred from homology"/>
<dbReference type="PROSITE" id="PS50928">
    <property type="entry name" value="ABC_TM1"/>
    <property type="match status" value="1"/>
</dbReference>
<name>A0ABU0ZD27_9ACTN</name>
<keyword evidence="5 7" id="KW-1133">Transmembrane helix</keyword>
<dbReference type="EMBL" id="JAVHUY010000003">
    <property type="protein sequence ID" value="MDQ7903832.1"/>
    <property type="molecule type" value="Genomic_DNA"/>
</dbReference>